<proteinExistence type="predicted"/>
<accession>V6LL62</accession>
<evidence type="ECO:0000313" key="1">
    <source>
        <dbReference type="EMBL" id="EST45370.1"/>
    </source>
</evidence>
<protein>
    <submittedName>
        <fullName evidence="1">Uncharacterized protein</fullName>
    </submittedName>
</protein>
<sequence>MQLRACNVFRQILSQIDCESQYNREYLYSYNNVVTIIQAFSNILTQIKRAEYANIANMSLWDHMIFVQKVKSNNNTIAIAITLDTANLQISKYQMTFILTPITQYQHTDNLCSLPPTLLFQANYVQNYSKDYYLLCKEDSSPTMCVPVGYTILFTQELLGNHFSQVIEISTNIRFLKISHFVKLKIAINAKMIRYHQIMNAMYIESSKIRRNVLDTTYIIINPDQMI</sequence>
<dbReference type="EMBL" id="KI546099">
    <property type="protein sequence ID" value="EST45370.1"/>
    <property type="molecule type" value="Genomic_DNA"/>
</dbReference>
<reference evidence="1" key="1">
    <citation type="journal article" date="2014" name="PLoS Genet.">
        <title>The Genome of Spironucleus salmonicida Highlights a Fish Pathogen Adapted to Fluctuating Environments.</title>
        <authorList>
            <person name="Xu F."/>
            <person name="Jerlstrom-Hultqvist J."/>
            <person name="Einarsson E."/>
            <person name="Astvaldsson A."/>
            <person name="Svard S.G."/>
            <person name="Andersson J.O."/>
        </authorList>
    </citation>
    <scope>NUCLEOTIDE SEQUENCE</scope>
</reference>
<dbReference type="VEuPathDB" id="GiardiaDB:SS50377_21553"/>
<name>V6LL62_9EUKA</name>
<gene>
    <name evidence="1" type="ORF">SS50377_14700</name>
</gene>
<organism evidence="1">
    <name type="scientific">Spironucleus salmonicida</name>
    <dbReference type="NCBI Taxonomy" id="348837"/>
    <lineage>
        <taxon>Eukaryota</taxon>
        <taxon>Metamonada</taxon>
        <taxon>Diplomonadida</taxon>
        <taxon>Hexamitidae</taxon>
        <taxon>Hexamitinae</taxon>
        <taxon>Spironucleus</taxon>
    </lineage>
</organism>
<dbReference type="AlphaFoldDB" id="V6LL62"/>